<feature type="compositionally biased region" description="Low complexity" evidence="1">
    <location>
        <begin position="528"/>
        <end position="540"/>
    </location>
</feature>
<name>A0A5C6FJ59_9BACT</name>
<organism evidence="3 4">
    <name type="scientific">Rubripirellula tenax</name>
    <dbReference type="NCBI Taxonomy" id="2528015"/>
    <lineage>
        <taxon>Bacteria</taxon>
        <taxon>Pseudomonadati</taxon>
        <taxon>Planctomycetota</taxon>
        <taxon>Planctomycetia</taxon>
        <taxon>Pirellulales</taxon>
        <taxon>Pirellulaceae</taxon>
        <taxon>Rubripirellula</taxon>
    </lineage>
</organism>
<feature type="compositionally biased region" description="Gly residues" evidence="1">
    <location>
        <begin position="506"/>
        <end position="527"/>
    </location>
</feature>
<sequence>MHRFLALACVVSAITFRCETVSADETLMPDRVAKRLGLVEAWQRGISAPNGAVSIADQQIFVHRNNPQVYVEIVTAGKAPADTKKPADAEAATSADAGDTATAAAAAAQDDVLMRITVNTADAAGNSIDLKEAERLASNEIRRLKRRGVTATMRTTEVPRVVIYSIADDGGLEARDAETGRAIWNTHVGQRGLHFGQLGVSEEFVTVMNGANLIQVNAANGDTTTEMRTLNAPQFGAINSGDFAMVVTIGGGLECYPLTDPSLDPFREIVDGRALASPTKSPSSSRTAWATDRSLVYVMELLGKPSTLFRLDTDGMITGRIAAASNDRFFFGSDAGQVYAIRATRSGIVSWVTPFGEPFYAEPLVVEDQVMLVSTYGRVFSMNVETGDLSWDAPATNIARLIGGFGDHVYAVTMGGSLTVLDRKTGNTVSTFTEVRPARELTNRETNRLYLVSDSGAVQCLRPLNSKLPKFNTTPDPKPIVEAEEEKVEEKESSSPFDAGGMNPFGAGGDPFGAGGASGDPFGGGGDAMADPFGADPFGN</sequence>
<dbReference type="RefSeq" id="WP_146453626.1">
    <property type="nucleotide sequence ID" value="NZ_SJPW01000001.1"/>
</dbReference>
<gene>
    <name evidence="3" type="ORF">Poly51_03630</name>
</gene>
<dbReference type="InterPro" id="IPR018391">
    <property type="entry name" value="PQQ_b-propeller_rpt"/>
</dbReference>
<evidence type="ECO:0000256" key="1">
    <source>
        <dbReference type="SAM" id="MobiDB-lite"/>
    </source>
</evidence>
<evidence type="ECO:0000259" key="2">
    <source>
        <dbReference type="Pfam" id="PF13360"/>
    </source>
</evidence>
<dbReference type="SUPFAM" id="SSF50969">
    <property type="entry name" value="YVTN repeat-like/Quinoprotein amine dehydrogenase"/>
    <property type="match status" value="1"/>
</dbReference>
<dbReference type="Proteomes" id="UP000318288">
    <property type="component" value="Unassembled WGS sequence"/>
</dbReference>
<feature type="domain" description="Pyrrolo-quinoline quinone repeat" evidence="2">
    <location>
        <begin position="317"/>
        <end position="429"/>
    </location>
</feature>
<dbReference type="AlphaFoldDB" id="A0A5C6FJ59"/>
<dbReference type="SUPFAM" id="SSF50998">
    <property type="entry name" value="Quinoprotein alcohol dehydrogenase-like"/>
    <property type="match status" value="1"/>
</dbReference>
<dbReference type="InterPro" id="IPR011044">
    <property type="entry name" value="Quino_amine_DH_bsu"/>
</dbReference>
<dbReference type="PANTHER" id="PTHR34512">
    <property type="entry name" value="CELL SURFACE PROTEIN"/>
    <property type="match status" value="1"/>
</dbReference>
<dbReference type="InterPro" id="IPR011047">
    <property type="entry name" value="Quinoprotein_ADH-like_sf"/>
</dbReference>
<feature type="region of interest" description="Disordered" evidence="1">
    <location>
        <begin position="469"/>
        <end position="540"/>
    </location>
</feature>
<dbReference type="SMART" id="SM00564">
    <property type="entry name" value="PQQ"/>
    <property type="match status" value="4"/>
</dbReference>
<reference evidence="3 4" key="1">
    <citation type="submission" date="2019-02" db="EMBL/GenBank/DDBJ databases">
        <title>Deep-cultivation of Planctomycetes and their phenomic and genomic characterization uncovers novel biology.</title>
        <authorList>
            <person name="Wiegand S."/>
            <person name="Jogler M."/>
            <person name="Boedeker C."/>
            <person name="Pinto D."/>
            <person name="Vollmers J."/>
            <person name="Rivas-Marin E."/>
            <person name="Kohn T."/>
            <person name="Peeters S.H."/>
            <person name="Heuer A."/>
            <person name="Rast P."/>
            <person name="Oberbeckmann S."/>
            <person name="Bunk B."/>
            <person name="Jeske O."/>
            <person name="Meyerdierks A."/>
            <person name="Storesund J.E."/>
            <person name="Kallscheuer N."/>
            <person name="Luecker S."/>
            <person name="Lage O.M."/>
            <person name="Pohl T."/>
            <person name="Merkel B.J."/>
            <person name="Hornburger P."/>
            <person name="Mueller R.-W."/>
            <person name="Bruemmer F."/>
            <person name="Labrenz M."/>
            <person name="Spormann A.M."/>
            <person name="Op Den Camp H."/>
            <person name="Overmann J."/>
            <person name="Amann R."/>
            <person name="Jetten M.S.M."/>
            <person name="Mascher T."/>
            <person name="Medema M.H."/>
            <person name="Devos D.P."/>
            <person name="Kaster A.-K."/>
            <person name="Ovreas L."/>
            <person name="Rohde M."/>
            <person name="Galperin M.Y."/>
            <person name="Jogler C."/>
        </authorList>
    </citation>
    <scope>NUCLEOTIDE SEQUENCE [LARGE SCALE GENOMIC DNA]</scope>
    <source>
        <strain evidence="3 4">Poly51</strain>
    </source>
</reference>
<dbReference type="PANTHER" id="PTHR34512:SF30">
    <property type="entry name" value="OUTER MEMBRANE PROTEIN ASSEMBLY FACTOR BAMB"/>
    <property type="match status" value="1"/>
</dbReference>
<dbReference type="Pfam" id="PF13360">
    <property type="entry name" value="PQQ_2"/>
    <property type="match status" value="1"/>
</dbReference>
<proteinExistence type="predicted"/>
<evidence type="ECO:0000313" key="4">
    <source>
        <dbReference type="Proteomes" id="UP000318288"/>
    </source>
</evidence>
<accession>A0A5C6FJ59</accession>
<keyword evidence="4" id="KW-1185">Reference proteome</keyword>
<dbReference type="EMBL" id="SJPW01000001">
    <property type="protein sequence ID" value="TWU60089.1"/>
    <property type="molecule type" value="Genomic_DNA"/>
</dbReference>
<dbReference type="Gene3D" id="2.130.10.10">
    <property type="entry name" value="YVTN repeat-like/Quinoprotein amine dehydrogenase"/>
    <property type="match status" value="1"/>
</dbReference>
<evidence type="ECO:0000313" key="3">
    <source>
        <dbReference type="EMBL" id="TWU60089.1"/>
    </source>
</evidence>
<dbReference type="OrthoDB" id="273000at2"/>
<dbReference type="InterPro" id="IPR002372">
    <property type="entry name" value="PQQ_rpt_dom"/>
</dbReference>
<protein>
    <submittedName>
        <fullName evidence="3">Outer membrane biogenesis protein BamB</fullName>
    </submittedName>
</protein>
<comment type="caution">
    <text evidence="3">The sequence shown here is derived from an EMBL/GenBank/DDBJ whole genome shotgun (WGS) entry which is preliminary data.</text>
</comment>
<dbReference type="InterPro" id="IPR015943">
    <property type="entry name" value="WD40/YVTN_repeat-like_dom_sf"/>
</dbReference>